<dbReference type="PANTHER" id="PTHR22870:SF408">
    <property type="entry name" value="OS09G0560450 PROTEIN"/>
    <property type="match status" value="1"/>
</dbReference>
<sequence length="441" mass="47153">MSVPWIIVCGFRAFSTATMSTCKLWAAGSNARGQLASGDDEDSHSFRLARFSVDEKEQETVPGAMVSKVACGANHSLVLVAKNGSKPALWGVGDGSMGQLGPGLSSSTVFRPIQLGETNLIDDIISIQAAWETSFVVQRGSKVDQILVFGSNDFGLHGTGDVTHSSSSLSHHVGIVALSHLFSHKVPTLRVVHLATGPRNAFAVLEYDTPVGLMQMLVGWGAARHGQLEIHNHNTSSRRGPRQVALPLRITTWTRPTSVVDISVGSQHAIVLTSDGELLQLGSDGKSQLPGTMDFSSIIRIGCTWNNTFVQRGVSASEVIITSYGKSAHGQAGRGEDKETAGHVYLPPFLEIRQLVCGSEHVLVRAQRETSGITELWGWGWNEHGNLGLGHTEDTLTPTLLKSPCMTEDQCGKTEDASCTCWQGVGAVWAGYGTSWISANG</sequence>
<feature type="repeat" description="RCC1" evidence="2">
    <location>
        <begin position="319"/>
        <end position="368"/>
    </location>
</feature>
<proteinExistence type="predicted"/>
<accession>G4U3A5</accession>
<dbReference type="InterPro" id="IPR000408">
    <property type="entry name" value="Reg_chr_condens"/>
</dbReference>
<dbReference type="InterPro" id="IPR051210">
    <property type="entry name" value="Ub_ligase/GEF_domain"/>
</dbReference>
<protein>
    <recommendedName>
        <fullName evidence="6">Alpha-tubulin suppressor</fullName>
    </recommendedName>
</protein>
<dbReference type="Proteomes" id="UP000007148">
    <property type="component" value="Unassembled WGS sequence"/>
</dbReference>
<dbReference type="PRINTS" id="PR00633">
    <property type="entry name" value="RCCNDNSATION"/>
</dbReference>
<dbReference type="PANTHER" id="PTHR22870">
    <property type="entry name" value="REGULATOR OF CHROMOSOME CONDENSATION"/>
    <property type="match status" value="1"/>
</dbReference>
<evidence type="ECO:0000256" key="2">
    <source>
        <dbReference type="PROSITE-ProRule" id="PRU00235"/>
    </source>
</evidence>
<evidence type="ECO:0000313" key="5">
    <source>
        <dbReference type="Proteomes" id="UP000007148"/>
    </source>
</evidence>
<dbReference type="PROSITE" id="PS50012">
    <property type="entry name" value="RCC1_3"/>
    <property type="match status" value="3"/>
</dbReference>
<feature type="signal peptide" evidence="3">
    <location>
        <begin position="1"/>
        <end position="17"/>
    </location>
</feature>
<dbReference type="PROSITE" id="PS00626">
    <property type="entry name" value="RCC1_2"/>
    <property type="match status" value="1"/>
</dbReference>
<dbReference type="FunCoup" id="G4U3A5">
    <property type="interactions" value="27"/>
</dbReference>
<dbReference type="EMBL" id="CAFZ01001883">
    <property type="protein sequence ID" value="CCA78072.1"/>
    <property type="molecule type" value="Genomic_DNA"/>
</dbReference>
<feature type="chain" id="PRO_5003469574" description="Alpha-tubulin suppressor" evidence="3">
    <location>
        <begin position="18"/>
        <end position="441"/>
    </location>
</feature>
<keyword evidence="5" id="KW-1185">Reference proteome</keyword>
<name>G4U3A5_SERID</name>
<dbReference type="InterPro" id="IPR009091">
    <property type="entry name" value="RCC1/BLIP-II"/>
</dbReference>
<evidence type="ECO:0008006" key="6">
    <source>
        <dbReference type="Google" id="ProtNLM"/>
    </source>
</evidence>
<dbReference type="HOGENOM" id="CLU_035268_0_0_1"/>
<dbReference type="AlphaFoldDB" id="G4U3A5"/>
<comment type="caution">
    <text evidence="4">The sequence shown here is derived from an EMBL/GenBank/DDBJ whole genome shotgun (WGS) entry which is preliminary data.</text>
</comment>
<dbReference type="OMA" id="ACRNICD"/>
<dbReference type="SUPFAM" id="SSF50985">
    <property type="entry name" value="RCC1/BLIP-II"/>
    <property type="match status" value="2"/>
</dbReference>
<dbReference type="OrthoDB" id="5370059at2759"/>
<dbReference type="Pfam" id="PF13540">
    <property type="entry name" value="RCC1_2"/>
    <property type="match status" value="1"/>
</dbReference>
<dbReference type="InParanoid" id="G4U3A5"/>
<feature type="repeat" description="RCC1" evidence="2">
    <location>
        <begin position="22"/>
        <end position="82"/>
    </location>
</feature>
<dbReference type="eggNOG" id="KOG1426">
    <property type="taxonomic scope" value="Eukaryota"/>
</dbReference>
<keyword evidence="1" id="KW-0677">Repeat</keyword>
<dbReference type="Pfam" id="PF00415">
    <property type="entry name" value="RCC1"/>
    <property type="match status" value="1"/>
</dbReference>
<dbReference type="Gene3D" id="2.130.10.30">
    <property type="entry name" value="Regulator of chromosome condensation 1/beta-lactamase-inhibitor protein II"/>
    <property type="match status" value="2"/>
</dbReference>
<evidence type="ECO:0000256" key="3">
    <source>
        <dbReference type="SAM" id="SignalP"/>
    </source>
</evidence>
<gene>
    <name evidence="4" type="ORF">PIIN_01747</name>
</gene>
<reference evidence="4 5" key="1">
    <citation type="journal article" date="2011" name="PLoS Pathog.">
        <title>Endophytic Life Strategies Decoded by Genome and Transcriptome Analyses of the Mutualistic Root Symbiont Piriformospora indica.</title>
        <authorList>
            <person name="Zuccaro A."/>
            <person name="Lahrmann U."/>
            <person name="Guldener U."/>
            <person name="Langen G."/>
            <person name="Pfiffi S."/>
            <person name="Biedenkopf D."/>
            <person name="Wong P."/>
            <person name="Samans B."/>
            <person name="Grimm C."/>
            <person name="Basiewicz M."/>
            <person name="Murat C."/>
            <person name="Martin F."/>
            <person name="Kogel K.H."/>
        </authorList>
    </citation>
    <scope>NUCLEOTIDE SEQUENCE [LARGE SCALE GENOMIC DNA]</scope>
    <source>
        <strain evidence="4 5">DSM 11827</strain>
    </source>
</reference>
<dbReference type="STRING" id="1109443.G4U3A5"/>
<organism evidence="4 5">
    <name type="scientific">Serendipita indica (strain DSM 11827)</name>
    <name type="common">Root endophyte fungus</name>
    <name type="synonym">Piriformospora indica</name>
    <dbReference type="NCBI Taxonomy" id="1109443"/>
    <lineage>
        <taxon>Eukaryota</taxon>
        <taxon>Fungi</taxon>
        <taxon>Dikarya</taxon>
        <taxon>Basidiomycota</taxon>
        <taxon>Agaricomycotina</taxon>
        <taxon>Agaricomycetes</taxon>
        <taxon>Sebacinales</taxon>
        <taxon>Serendipitaceae</taxon>
        <taxon>Serendipita</taxon>
    </lineage>
</organism>
<keyword evidence="3" id="KW-0732">Signal</keyword>
<feature type="repeat" description="RCC1" evidence="2">
    <location>
        <begin position="215"/>
        <end position="275"/>
    </location>
</feature>
<evidence type="ECO:0000313" key="4">
    <source>
        <dbReference type="EMBL" id="CCA78072.1"/>
    </source>
</evidence>
<evidence type="ECO:0000256" key="1">
    <source>
        <dbReference type="ARBA" id="ARBA00022737"/>
    </source>
</evidence>